<accession>A0ABP5EJV2</accession>
<keyword evidence="3" id="KW-1003">Cell membrane</keyword>
<keyword evidence="11" id="KW-1185">Reference proteome</keyword>
<dbReference type="InterPro" id="IPR000515">
    <property type="entry name" value="MetI-like"/>
</dbReference>
<dbReference type="InterPro" id="IPR035906">
    <property type="entry name" value="MetI-like_sf"/>
</dbReference>
<reference evidence="11" key="1">
    <citation type="journal article" date="2019" name="Int. J. Syst. Evol. Microbiol.">
        <title>The Global Catalogue of Microorganisms (GCM) 10K type strain sequencing project: providing services to taxonomists for standard genome sequencing and annotation.</title>
        <authorList>
            <consortium name="The Broad Institute Genomics Platform"/>
            <consortium name="The Broad Institute Genome Sequencing Center for Infectious Disease"/>
            <person name="Wu L."/>
            <person name="Ma J."/>
        </authorList>
    </citation>
    <scope>NUCLEOTIDE SEQUENCE [LARGE SCALE GENOMIC DNA]</scope>
    <source>
        <strain evidence="11">JCM 14546</strain>
    </source>
</reference>
<comment type="caution">
    <text evidence="10">The sequence shown here is derived from an EMBL/GenBank/DDBJ whole genome shotgun (WGS) entry which is preliminary data.</text>
</comment>
<feature type="transmembrane region" description="Helical" evidence="7">
    <location>
        <begin position="103"/>
        <end position="126"/>
    </location>
</feature>
<protein>
    <submittedName>
        <fullName evidence="10">ABC transporter permease</fullName>
    </submittedName>
</protein>
<sequence length="366" mass="37996">MNLKYAALRVGQAVLVLFIAYTITSILLQILPGDGVLARYADPALGLPPEEIERIRNEYGADAPWYTQYWLALTNALQGDFGYSVNSGAAVSTLVAAALPSTIQLATCGFLAAMVLAIVVAVLATYGGQAWIRRIFDAVPSIFISVPVFWLGIIFVQVFSFSFGWVKVVEPGPVESLILPTLTVAVPLSAPIAQILIQSITDVRAQPFVKVTQAKGATEGWILVNAVARNSLLPALTITGLVFGELVAGAVVTETVYGRNGIGNLTAQAVANRDNPVLLAVVVLATVGYVIVNLVVDLLYPVIDVRLRGAKKTTPAEAPAGSPSTGASGDLVTAGTPASGTTVSGSTVSGTGSATTPSDTTGEATR</sequence>
<keyword evidence="2 7" id="KW-0813">Transport</keyword>
<gene>
    <name evidence="10" type="ORF">GCM10009755_00820</name>
</gene>
<name>A0ABP5EJV2_9MICO</name>
<keyword evidence="5 7" id="KW-1133">Transmembrane helix</keyword>
<organism evidence="10 11">
    <name type="scientific">Brevibacterium samyangense</name>
    <dbReference type="NCBI Taxonomy" id="366888"/>
    <lineage>
        <taxon>Bacteria</taxon>
        <taxon>Bacillati</taxon>
        <taxon>Actinomycetota</taxon>
        <taxon>Actinomycetes</taxon>
        <taxon>Micrococcales</taxon>
        <taxon>Brevibacteriaceae</taxon>
        <taxon>Brevibacterium</taxon>
    </lineage>
</organism>
<feature type="transmembrane region" description="Helical" evidence="7">
    <location>
        <begin position="12"/>
        <end position="31"/>
    </location>
</feature>
<evidence type="ECO:0000259" key="9">
    <source>
        <dbReference type="PROSITE" id="PS50928"/>
    </source>
</evidence>
<dbReference type="CDD" id="cd06261">
    <property type="entry name" value="TM_PBP2"/>
    <property type="match status" value="1"/>
</dbReference>
<evidence type="ECO:0000256" key="6">
    <source>
        <dbReference type="ARBA" id="ARBA00023136"/>
    </source>
</evidence>
<dbReference type="Gene3D" id="1.10.3720.10">
    <property type="entry name" value="MetI-like"/>
    <property type="match status" value="1"/>
</dbReference>
<feature type="transmembrane region" description="Helical" evidence="7">
    <location>
        <begin position="177"/>
        <end position="197"/>
    </location>
</feature>
<keyword evidence="6 7" id="KW-0472">Membrane</keyword>
<evidence type="ECO:0000313" key="10">
    <source>
        <dbReference type="EMBL" id="GAA1997581.1"/>
    </source>
</evidence>
<dbReference type="PANTHER" id="PTHR43163">
    <property type="entry name" value="DIPEPTIDE TRANSPORT SYSTEM PERMEASE PROTEIN DPPB-RELATED"/>
    <property type="match status" value="1"/>
</dbReference>
<feature type="transmembrane region" description="Helical" evidence="7">
    <location>
        <begin position="232"/>
        <end position="257"/>
    </location>
</feature>
<dbReference type="Proteomes" id="UP001500755">
    <property type="component" value="Unassembled WGS sequence"/>
</dbReference>
<feature type="region of interest" description="Disordered" evidence="8">
    <location>
        <begin position="311"/>
        <end position="366"/>
    </location>
</feature>
<dbReference type="SUPFAM" id="SSF161098">
    <property type="entry name" value="MetI-like"/>
    <property type="match status" value="1"/>
</dbReference>
<dbReference type="PROSITE" id="PS50928">
    <property type="entry name" value="ABC_TM1"/>
    <property type="match status" value="1"/>
</dbReference>
<feature type="compositionally biased region" description="Low complexity" evidence="8">
    <location>
        <begin position="332"/>
        <end position="358"/>
    </location>
</feature>
<proteinExistence type="inferred from homology"/>
<comment type="subcellular location">
    <subcellularLocation>
        <location evidence="1 7">Cell membrane</location>
        <topology evidence="1 7">Multi-pass membrane protein</topology>
    </subcellularLocation>
</comment>
<comment type="similarity">
    <text evidence="7">Belongs to the binding-protein-dependent transport system permease family.</text>
</comment>
<keyword evidence="4 7" id="KW-0812">Transmembrane</keyword>
<dbReference type="RefSeq" id="WP_344305921.1">
    <property type="nucleotide sequence ID" value="NZ_BAAANO010000002.1"/>
</dbReference>
<evidence type="ECO:0000256" key="7">
    <source>
        <dbReference type="RuleBase" id="RU363032"/>
    </source>
</evidence>
<dbReference type="PANTHER" id="PTHR43163:SF6">
    <property type="entry name" value="DIPEPTIDE TRANSPORT SYSTEM PERMEASE PROTEIN DPPB-RELATED"/>
    <property type="match status" value="1"/>
</dbReference>
<dbReference type="Pfam" id="PF00528">
    <property type="entry name" value="BPD_transp_1"/>
    <property type="match status" value="1"/>
</dbReference>
<evidence type="ECO:0000256" key="8">
    <source>
        <dbReference type="SAM" id="MobiDB-lite"/>
    </source>
</evidence>
<evidence type="ECO:0000256" key="5">
    <source>
        <dbReference type="ARBA" id="ARBA00022989"/>
    </source>
</evidence>
<evidence type="ECO:0000313" key="11">
    <source>
        <dbReference type="Proteomes" id="UP001500755"/>
    </source>
</evidence>
<feature type="transmembrane region" description="Helical" evidence="7">
    <location>
        <begin position="138"/>
        <end position="165"/>
    </location>
</feature>
<feature type="transmembrane region" description="Helical" evidence="7">
    <location>
        <begin position="277"/>
        <end position="303"/>
    </location>
</feature>
<evidence type="ECO:0000256" key="1">
    <source>
        <dbReference type="ARBA" id="ARBA00004651"/>
    </source>
</evidence>
<dbReference type="EMBL" id="BAAANO010000002">
    <property type="protein sequence ID" value="GAA1997581.1"/>
    <property type="molecule type" value="Genomic_DNA"/>
</dbReference>
<evidence type="ECO:0000256" key="3">
    <source>
        <dbReference type="ARBA" id="ARBA00022475"/>
    </source>
</evidence>
<feature type="domain" description="ABC transmembrane type-1" evidence="9">
    <location>
        <begin position="99"/>
        <end position="300"/>
    </location>
</feature>
<evidence type="ECO:0000256" key="2">
    <source>
        <dbReference type="ARBA" id="ARBA00022448"/>
    </source>
</evidence>
<evidence type="ECO:0000256" key="4">
    <source>
        <dbReference type="ARBA" id="ARBA00022692"/>
    </source>
</evidence>